<keyword evidence="5" id="KW-0547">Nucleotide-binding</keyword>
<dbReference type="Proteomes" id="UP000824220">
    <property type="component" value="Unassembled WGS sequence"/>
</dbReference>
<reference evidence="13" key="1">
    <citation type="journal article" date="2021" name="PeerJ">
        <title>Extensive microbial diversity within the chicken gut microbiome revealed by metagenomics and culture.</title>
        <authorList>
            <person name="Gilroy R."/>
            <person name="Ravi A."/>
            <person name="Getino M."/>
            <person name="Pursley I."/>
            <person name="Horton D.L."/>
            <person name="Alikhan N.F."/>
            <person name="Baker D."/>
            <person name="Gharbi K."/>
            <person name="Hall N."/>
            <person name="Watson M."/>
            <person name="Adriaenssens E.M."/>
            <person name="Foster-Nyarko E."/>
            <person name="Jarju S."/>
            <person name="Secka A."/>
            <person name="Antonio M."/>
            <person name="Oren A."/>
            <person name="Chaudhuri R.R."/>
            <person name="La Ragione R."/>
            <person name="Hildebrand F."/>
            <person name="Pallen M.J."/>
        </authorList>
    </citation>
    <scope>NUCLEOTIDE SEQUENCE</scope>
    <source>
        <strain evidence="13">ChiHjej8B7-3636</strain>
    </source>
</reference>
<dbReference type="Gene3D" id="1.20.5.1930">
    <property type="match status" value="1"/>
</dbReference>
<keyword evidence="4" id="KW-0808">Transferase</keyword>
<dbReference type="Pfam" id="PF23539">
    <property type="entry name" value="DUF7134"/>
    <property type="match status" value="1"/>
</dbReference>
<evidence type="ECO:0000256" key="4">
    <source>
        <dbReference type="ARBA" id="ARBA00022679"/>
    </source>
</evidence>
<keyword evidence="7" id="KW-0067">ATP-binding</keyword>
<keyword evidence="10" id="KW-0472">Membrane</keyword>
<evidence type="ECO:0000256" key="3">
    <source>
        <dbReference type="ARBA" id="ARBA00022553"/>
    </source>
</evidence>
<evidence type="ECO:0000313" key="13">
    <source>
        <dbReference type="EMBL" id="HJA03238.1"/>
    </source>
</evidence>
<dbReference type="InterPro" id="IPR011712">
    <property type="entry name" value="Sig_transdc_His_kin_sub3_dim/P"/>
</dbReference>
<dbReference type="InterPro" id="IPR055558">
    <property type="entry name" value="DUF7134"/>
</dbReference>
<dbReference type="InterPro" id="IPR036890">
    <property type="entry name" value="HATPase_C_sf"/>
</dbReference>
<feature type="transmembrane region" description="Helical" evidence="10">
    <location>
        <begin position="12"/>
        <end position="30"/>
    </location>
</feature>
<feature type="coiled-coil region" evidence="9">
    <location>
        <begin position="163"/>
        <end position="190"/>
    </location>
</feature>
<evidence type="ECO:0000256" key="9">
    <source>
        <dbReference type="SAM" id="Coils"/>
    </source>
</evidence>
<dbReference type="Gene3D" id="3.30.565.10">
    <property type="entry name" value="Histidine kinase-like ATPase, C-terminal domain"/>
    <property type="match status" value="1"/>
</dbReference>
<dbReference type="Pfam" id="PF07730">
    <property type="entry name" value="HisKA_3"/>
    <property type="match status" value="1"/>
</dbReference>
<evidence type="ECO:0000256" key="10">
    <source>
        <dbReference type="SAM" id="Phobius"/>
    </source>
</evidence>
<dbReference type="SUPFAM" id="SSF55874">
    <property type="entry name" value="ATPase domain of HSP90 chaperone/DNA topoisomerase II/histidine kinase"/>
    <property type="match status" value="1"/>
</dbReference>
<dbReference type="PANTHER" id="PTHR24421">
    <property type="entry name" value="NITRATE/NITRITE SENSOR PROTEIN NARX-RELATED"/>
    <property type="match status" value="1"/>
</dbReference>
<evidence type="ECO:0000259" key="12">
    <source>
        <dbReference type="Pfam" id="PF23539"/>
    </source>
</evidence>
<sequence>MFRPIGKVRIGIDVVVAVAFLAVTATSEFYVGEGPSFAPLIAVFMSAALAVRRLSPGLALGIAWLGAIVQMALLMPPLPTNFAILGVLYVTAAYGSRLVMWLGAASAVVGAITVAAYLFLVGISTTADRLIDAASEASITTIGVVLGFALAWTAGALVRSLVRAQENQNAKRIAEAIAQAEQERSRIARDMHDVVAHSLAVVVAQANGARYAGRADPQIALDTLGTISQTAGSALADVRVLLAQLRHHEAEGPQPSIADIDALFAQIRRAGVDLVVDIDPAPHGEAPAAVQLAVYRILQEALTNGLRHGEGAPVTVTMAWFPGSVKLAVSNAAAHPARRATAADGHGIIGMRERAALVGGSLEIHDGDDAFTVRAEIPWEER</sequence>
<feature type="transmembrane region" description="Helical" evidence="10">
    <location>
        <begin position="139"/>
        <end position="162"/>
    </location>
</feature>
<dbReference type="InterPro" id="IPR050482">
    <property type="entry name" value="Sensor_HK_TwoCompSys"/>
</dbReference>
<organism evidence="13 14">
    <name type="scientific">Candidatus Microbacterium stercoravium</name>
    <dbReference type="NCBI Taxonomy" id="2838697"/>
    <lineage>
        <taxon>Bacteria</taxon>
        <taxon>Bacillati</taxon>
        <taxon>Actinomycetota</taxon>
        <taxon>Actinomycetes</taxon>
        <taxon>Micrococcales</taxon>
        <taxon>Microbacteriaceae</taxon>
        <taxon>Microbacterium</taxon>
    </lineage>
</organism>
<keyword evidence="9" id="KW-0175">Coiled coil</keyword>
<evidence type="ECO:0000256" key="7">
    <source>
        <dbReference type="ARBA" id="ARBA00022840"/>
    </source>
</evidence>
<feature type="transmembrane region" description="Helical" evidence="10">
    <location>
        <begin position="36"/>
        <end position="51"/>
    </location>
</feature>
<gene>
    <name evidence="13" type="ORF">H9800_00035</name>
</gene>
<comment type="caution">
    <text evidence="13">The sequence shown here is derived from an EMBL/GenBank/DDBJ whole genome shotgun (WGS) entry which is preliminary data.</text>
</comment>
<reference evidence="13" key="2">
    <citation type="submission" date="2021-04" db="EMBL/GenBank/DDBJ databases">
        <authorList>
            <person name="Gilroy R."/>
        </authorList>
    </citation>
    <scope>NUCLEOTIDE SEQUENCE</scope>
    <source>
        <strain evidence="13">ChiHjej8B7-3636</strain>
    </source>
</reference>
<evidence type="ECO:0000313" key="14">
    <source>
        <dbReference type="Proteomes" id="UP000824220"/>
    </source>
</evidence>
<keyword evidence="10" id="KW-1133">Transmembrane helix</keyword>
<name>A0A9D2H264_9MICO</name>
<protein>
    <recommendedName>
        <fullName evidence="2">histidine kinase</fullName>
        <ecNumber evidence="2">2.7.13.3</ecNumber>
    </recommendedName>
</protein>
<keyword evidence="3" id="KW-0597">Phosphoprotein</keyword>
<evidence type="ECO:0000256" key="6">
    <source>
        <dbReference type="ARBA" id="ARBA00022777"/>
    </source>
</evidence>
<evidence type="ECO:0000259" key="11">
    <source>
        <dbReference type="Pfam" id="PF07730"/>
    </source>
</evidence>
<feature type="domain" description="Signal transduction histidine kinase subgroup 3 dimerisation and phosphoacceptor" evidence="11">
    <location>
        <begin position="183"/>
        <end position="248"/>
    </location>
</feature>
<dbReference type="CDD" id="cd16917">
    <property type="entry name" value="HATPase_UhpB-NarQ-NarX-like"/>
    <property type="match status" value="1"/>
</dbReference>
<evidence type="ECO:0000256" key="5">
    <source>
        <dbReference type="ARBA" id="ARBA00022741"/>
    </source>
</evidence>
<keyword evidence="8" id="KW-0902">Two-component regulatory system</keyword>
<dbReference type="GO" id="GO:0046983">
    <property type="term" value="F:protein dimerization activity"/>
    <property type="evidence" value="ECO:0007669"/>
    <property type="project" value="InterPro"/>
</dbReference>
<evidence type="ECO:0000256" key="2">
    <source>
        <dbReference type="ARBA" id="ARBA00012438"/>
    </source>
</evidence>
<comment type="catalytic activity">
    <reaction evidence="1">
        <text>ATP + protein L-histidine = ADP + protein N-phospho-L-histidine.</text>
        <dbReference type="EC" id="2.7.13.3"/>
    </reaction>
</comment>
<dbReference type="GO" id="GO:0000155">
    <property type="term" value="F:phosphorelay sensor kinase activity"/>
    <property type="evidence" value="ECO:0007669"/>
    <property type="project" value="InterPro"/>
</dbReference>
<accession>A0A9D2H264</accession>
<dbReference type="AlphaFoldDB" id="A0A9D2H264"/>
<feature type="domain" description="DUF7134" evidence="12">
    <location>
        <begin position="9"/>
        <end position="160"/>
    </location>
</feature>
<keyword evidence="10" id="KW-0812">Transmembrane</keyword>
<feature type="transmembrane region" description="Helical" evidence="10">
    <location>
        <begin position="107"/>
        <end position="127"/>
    </location>
</feature>
<dbReference type="EC" id="2.7.13.3" evidence="2"/>
<dbReference type="GO" id="GO:0016020">
    <property type="term" value="C:membrane"/>
    <property type="evidence" value="ECO:0007669"/>
    <property type="project" value="InterPro"/>
</dbReference>
<evidence type="ECO:0000256" key="1">
    <source>
        <dbReference type="ARBA" id="ARBA00000085"/>
    </source>
</evidence>
<dbReference type="EMBL" id="DXAM01000001">
    <property type="protein sequence ID" value="HJA03238.1"/>
    <property type="molecule type" value="Genomic_DNA"/>
</dbReference>
<keyword evidence="6 13" id="KW-0418">Kinase</keyword>
<proteinExistence type="predicted"/>
<dbReference type="GO" id="GO:0005524">
    <property type="term" value="F:ATP binding"/>
    <property type="evidence" value="ECO:0007669"/>
    <property type="project" value="UniProtKB-KW"/>
</dbReference>
<dbReference type="PANTHER" id="PTHR24421:SF10">
    <property type="entry name" value="NITRATE_NITRITE SENSOR PROTEIN NARQ"/>
    <property type="match status" value="1"/>
</dbReference>
<evidence type="ECO:0000256" key="8">
    <source>
        <dbReference type="ARBA" id="ARBA00023012"/>
    </source>
</evidence>